<dbReference type="EMBL" id="JBBLXS010000121">
    <property type="protein sequence ID" value="MEK0185457.1"/>
    <property type="molecule type" value="Genomic_DNA"/>
</dbReference>
<dbReference type="Proteomes" id="UP001384579">
    <property type="component" value="Unassembled WGS sequence"/>
</dbReference>
<reference evidence="1 2" key="1">
    <citation type="journal article" date="2020" name="Harmful Algae">
        <title>Molecular and morphological characterization of a novel dihydroanatoxin-a producing Microcoleus species (cyanobacteria) from the Russian River, California, USA.</title>
        <authorList>
            <person name="Conklin K.Y."/>
            <person name="Stancheva R."/>
            <person name="Otten T.G."/>
            <person name="Fadness R."/>
            <person name="Boyer G.L."/>
            <person name="Read B."/>
            <person name="Zhang X."/>
            <person name="Sheath R.G."/>
        </authorList>
    </citation>
    <scope>NUCLEOTIDE SEQUENCE [LARGE SCALE GENOMIC DNA]</scope>
    <source>
        <strain evidence="1 2">PTRS2</strain>
    </source>
</reference>
<sequence length="66" mass="7249">MTVSSTSTTKISVEAIAQRVLAFRQITALDRRLINSAVMNGLDQKDHSHINRLCQAIQSGLVLVVE</sequence>
<name>A0ABU8YM23_9CYAN</name>
<evidence type="ECO:0000313" key="2">
    <source>
        <dbReference type="Proteomes" id="UP001384579"/>
    </source>
</evidence>
<accession>A0ABU8YM23</accession>
<protein>
    <submittedName>
        <fullName evidence="1">Uncharacterized protein</fullName>
    </submittedName>
</protein>
<comment type="caution">
    <text evidence="1">The sequence shown here is derived from an EMBL/GenBank/DDBJ whole genome shotgun (WGS) entry which is preliminary data.</text>
</comment>
<proteinExistence type="predicted"/>
<evidence type="ECO:0000313" key="1">
    <source>
        <dbReference type="EMBL" id="MEK0185457.1"/>
    </source>
</evidence>
<keyword evidence="2" id="KW-1185">Reference proteome</keyword>
<organism evidence="1 2">
    <name type="scientific">Microcoleus anatoxicus PTRS2</name>
    <dbReference type="NCBI Taxonomy" id="2705321"/>
    <lineage>
        <taxon>Bacteria</taxon>
        <taxon>Bacillati</taxon>
        <taxon>Cyanobacteriota</taxon>
        <taxon>Cyanophyceae</taxon>
        <taxon>Oscillatoriophycideae</taxon>
        <taxon>Oscillatoriales</taxon>
        <taxon>Microcoleaceae</taxon>
        <taxon>Microcoleus</taxon>
        <taxon>Microcoleus anatoxicus</taxon>
    </lineage>
</organism>
<dbReference type="RefSeq" id="WP_340521678.1">
    <property type="nucleotide sequence ID" value="NZ_JBBLXS010000121.1"/>
</dbReference>
<gene>
    <name evidence="1" type="ORF">WMG39_11460</name>
</gene>